<feature type="compositionally biased region" description="Low complexity" evidence="4">
    <location>
        <begin position="1"/>
        <end position="14"/>
    </location>
</feature>
<evidence type="ECO:0000256" key="2">
    <source>
        <dbReference type="ARBA" id="ARBA00013807"/>
    </source>
</evidence>
<dbReference type="PANTHER" id="PTHR15157:SF5">
    <property type="entry name" value="UV RADIATION RESISTANCE-ASSOCIATED GENE PROTEIN"/>
    <property type="match status" value="1"/>
</dbReference>
<comment type="caution">
    <text evidence="5">The sequence shown here is derived from an EMBL/GenBank/DDBJ whole genome shotgun (WGS) entry which is preliminary data.</text>
</comment>
<sequence length="695" mass="76303">MASRSTTATTTSTTLPPVPQRAPDSFTPRSKPWLLPSNRKLRNLLSISLRNLSPTPPSPLGHRQRHRGKTIDDDAVPQTLTSPAKLVALREQSRLEHSRSSSDLRSTLKAVDEDALTFDQDREGSGGGGVGVGGGGGGIGGGSRSVQVSDVANGSPKAKTRANAVTVTPRRPMLSKTRRRSTLEWVNATPQRRQERLENVTAERMADVFFSLHIEATAEPVYVSETIERTMNPTFRHIDWSLCGPGITRLHRLTLRFWTKRVRSTDWKQLLEVSASLPRLQYLGKSLDQLQHTLPENCVVFHLSDGIYTSYTSFADYIPPPTAPLPRGTGTRPLPTASFDALLRLSKLDDSIQDALVTRNNIADDLEHLLQANQAALIDRDRVPEAEDRLKTIQYAKKTVEKQLLKARKQQDEKRASLQSRRDLMQTDLEHRKIQAEDINQQLPALTPFRDDHAVKEIAIASQRRRIVTDLATIYPLNPHPKKSLAFTIRSLYLPDANDIDSTSPEKAAAALGHTAQVLMLLSHYLRLPLPYPVTPRGSTSTIHDPLSLLKTQASTTQKYIDETALRTYPLFSLGVPRFRFEYAVFLLGKDIQILVEQGYGGRVVDVRQLLPNLTYLFFVATAGEGEMPARKAGGVRGLLRVGGRRGSEASGTSTFSLGVGGNGKEGGGMGVGGGVGKVGAVESLRRSAAGRTKG</sequence>
<name>A0AAN7TS44_9PEZI</name>
<dbReference type="EMBL" id="JAVRRL010000001">
    <property type="protein sequence ID" value="KAK5118939.1"/>
    <property type="molecule type" value="Genomic_DNA"/>
</dbReference>
<protein>
    <recommendedName>
        <fullName evidence="2">Autophagy-related protein 14</fullName>
    </recommendedName>
</protein>
<reference evidence="5" key="1">
    <citation type="submission" date="2023-08" db="EMBL/GenBank/DDBJ databases">
        <title>Black Yeasts Isolated from many extreme environments.</title>
        <authorList>
            <person name="Coleine C."/>
            <person name="Stajich J.E."/>
            <person name="Selbmann L."/>
        </authorList>
    </citation>
    <scope>NUCLEOTIDE SEQUENCE</scope>
    <source>
        <strain evidence="5">CCFEE 5401</strain>
    </source>
</reference>
<evidence type="ECO:0000256" key="4">
    <source>
        <dbReference type="SAM" id="MobiDB-lite"/>
    </source>
</evidence>
<dbReference type="GO" id="GO:0000149">
    <property type="term" value="F:SNARE binding"/>
    <property type="evidence" value="ECO:0007669"/>
    <property type="project" value="TreeGrafter"/>
</dbReference>
<dbReference type="InterPro" id="IPR018791">
    <property type="entry name" value="UV_resistance/autophagy_Atg14"/>
</dbReference>
<dbReference type="PANTHER" id="PTHR15157">
    <property type="entry name" value="UV RADIATION RESISTANCE-ASSOCIATED GENE PROTEIN"/>
    <property type="match status" value="1"/>
</dbReference>
<feature type="compositionally biased region" description="Gly residues" evidence="4">
    <location>
        <begin position="125"/>
        <end position="143"/>
    </location>
</feature>
<feature type="region of interest" description="Disordered" evidence="4">
    <location>
        <begin position="1"/>
        <end position="34"/>
    </location>
</feature>
<dbReference type="Pfam" id="PF10186">
    <property type="entry name" value="ATG14"/>
    <property type="match status" value="1"/>
</dbReference>
<organism evidence="5 6">
    <name type="scientific">Meristemomyces frigidus</name>
    <dbReference type="NCBI Taxonomy" id="1508187"/>
    <lineage>
        <taxon>Eukaryota</taxon>
        <taxon>Fungi</taxon>
        <taxon>Dikarya</taxon>
        <taxon>Ascomycota</taxon>
        <taxon>Pezizomycotina</taxon>
        <taxon>Dothideomycetes</taxon>
        <taxon>Dothideomycetidae</taxon>
        <taxon>Mycosphaerellales</taxon>
        <taxon>Teratosphaeriaceae</taxon>
        <taxon>Meristemomyces</taxon>
    </lineage>
</organism>
<dbReference type="Proteomes" id="UP001310890">
    <property type="component" value="Unassembled WGS sequence"/>
</dbReference>
<evidence type="ECO:0000313" key="5">
    <source>
        <dbReference type="EMBL" id="KAK5118939.1"/>
    </source>
</evidence>
<evidence type="ECO:0000313" key="6">
    <source>
        <dbReference type="Proteomes" id="UP001310890"/>
    </source>
</evidence>
<dbReference type="AlphaFoldDB" id="A0AAN7TS44"/>
<feature type="region of interest" description="Disordered" evidence="4">
    <location>
        <begin position="49"/>
        <end position="79"/>
    </location>
</feature>
<dbReference type="GO" id="GO:0035493">
    <property type="term" value="P:SNARE complex assembly"/>
    <property type="evidence" value="ECO:0007669"/>
    <property type="project" value="TreeGrafter"/>
</dbReference>
<feature type="region of interest" description="Disordered" evidence="4">
    <location>
        <begin position="115"/>
        <end position="165"/>
    </location>
</feature>
<gene>
    <name evidence="5" type="ORF">LTR62_000150</name>
</gene>
<accession>A0AAN7TS44</accession>
<dbReference type="GO" id="GO:0005768">
    <property type="term" value="C:endosome"/>
    <property type="evidence" value="ECO:0007669"/>
    <property type="project" value="TreeGrafter"/>
</dbReference>
<keyword evidence="3" id="KW-0175">Coiled coil</keyword>
<evidence type="ECO:0000256" key="1">
    <source>
        <dbReference type="ARBA" id="ARBA00009574"/>
    </source>
</evidence>
<comment type="similarity">
    <text evidence="1">Belongs to the ATG14 family.</text>
</comment>
<dbReference type="GO" id="GO:0032991">
    <property type="term" value="C:protein-containing complex"/>
    <property type="evidence" value="ECO:0007669"/>
    <property type="project" value="UniProtKB-ARBA"/>
</dbReference>
<evidence type="ECO:0000256" key="3">
    <source>
        <dbReference type="ARBA" id="ARBA00023054"/>
    </source>
</evidence>
<proteinExistence type="inferred from homology"/>
<dbReference type="GO" id="GO:0000323">
    <property type="term" value="C:lytic vacuole"/>
    <property type="evidence" value="ECO:0007669"/>
    <property type="project" value="TreeGrafter"/>
</dbReference>